<dbReference type="InterPro" id="IPR036364">
    <property type="entry name" value="SEA_dom_sf"/>
</dbReference>
<evidence type="ECO:0000313" key="2">
    <source>
        <dbReference type="Proteomes" id="UP001652662"/>
    </source>
</evidence>
<name>A0ABM4KA12_EQUPR</name>
<dbReference type="PROSITE" id="PS50024">
    <property type="entry name" value="SEA"/>
    <property type="match status" value="1"/>
</dbReference>
<accession>A0ABM4KA12</accession>
<dbReference type="Proteomes" id="UP001652662">
    <property type="component" value="Chromosome 12"/>
</dbReference>
<reference evidence="3" key="1">
    <citation type="submission" date="2025-08" db="UniProtKB">
        <authorList>
            <consortium name="RefSeq"/>
        </authorList>
    </citation>
    <scope>IDENTIFICATION</scope>
    <source>
        <tissue evidence="3">Blood</tissue>
    </source>
</reference>
<feature type="domain" description="SEA" evidence="1">
    <location>
        <begin position="48"/>
        <end position="171"/>
    </location>
</feature>
<evidence type="ECO:0000259" key="1">
    <source>
        <dbReference type="PROSITE" id="PS50024"/>
    </source>
</evidence>
<sequence length="310" mass="35220">MTTITPMSLGTTGSWTTYEGQWDGLRSVCPSTFYGFHCEFAVEQMDLETVDAEVGMEVAVDQEFFPDLHDNTSKAYKDFSNIFRSQMQKIYQHVQGFKDVEILSLRNGSIVVDYVVLLELPFSSQLETNYEMVKTVLKGELQNVSQDVDSCQKNQNLCFKPDCITVRKDTRTELIQQAISRRAAVEGCEDYYFPLEEKRLRSVTNCTSDVEGAIDYNLGQCFVQKSGPECSCFSTDTHWFCEVAVQWRALVGGLAGAWALLMVELTLFFRHWQRRGGLGGARSLDDDKKWFEIWDEDTAGTFSNLGFQDG</sequence>
<dbReference type="InterPro" id="IPR053311">
    <property type="entry name" value="Mucosal_Integrity_Assoc"/>
</dbReference>
<dbReference type="SMART" id="SM00200">
    <property type="entry name" value="SEA"/>
    <property type="match status" value="1"/>
</dbReference>
<dbReference type="InterPro" id="IPR000082">
    <property type="entry name" value="SEA_dom"/>
</dbReference>
<organism evidence="2 3">
    <name type="scientific">Equus przewalskii</name>
    <name type="common">Przewalski's horse</name>
    <name type="synonym">Equus caballus przewalskii</name>
    <dbReference type="NCBI Taxonomy" id="9798"/>
    <lineage>
        <taxon>Eukaryota</taxon>
        <taxon>Metazoa</taxon>
        <taxon>Chordata</taxon>
        <taxon>Craniata</taxon>
        <taxon>Vertebrata</taxon>
        <taxon>Euteleostomi</taxon>
        <taxon>Mammalia</taxon>
        <taxon>Eutheria</taxon>
        <taxon>Laurasiatheria</taxon>
        <taxon>Perissodactyla</taxon>
        <taxon>Equidae</taxon>
        <taxon>Equus</taxon>
    </lineage>
</organism>
<dbReference type="GeneID" id="103543631"/>
<dbReference type="Gene3D" id="3.30.70.960">
    <property type="entry name" value="SEA domain"/>
    <property type="match status" value="1"/>
</dbReference>
<gene>
    <name evidence="3" type="primary">LOC103543631</name>
</gene>
<protein>
    <submittedName>
        <fullName evidence="3">Mucin-3A-like</fullName>
    </submittedName>
</protein>
<dbReference type="PANTHER" id="PTHR37999:SF2">
    <property type="entry name" value="MUCIN-17"/>
    <property type="match status" value="1"/>
</dbReference>
<dbReference type="Pfam" id="PF01390">
    <property type="entry name" value="SEA"/>
    <property type="match status" value="1"/>
</dbReference>
<proteinExistence type="predicted"/>
<dbReference type="SUPFAM" id="SSF82671">
    <property type="entry name" value="SEA domain"/>
    <property type="match status" value="1"/>
</dbReference>
<dbReference type="RefSeq" id="XP_070425031.1">
    <property type="nucleotide sequence ID" value="XM_070568930.1"/>
</dbReference>
<evidence type="ECO:0000313" key="3">
    <source>
        <dbReference type="RefSeq" id="XP_070425031.1"/>
    </source>
</evidence>
<keyword evidence="2" id="KW-1185">Reference proteome</keyword>
<dbReference type="PANTHER" id="PTHR37999">
    <property type="entry name" value="MUCIN-17"/>
    <property type="match status" value="1"/>
</dbReference>